<keyword evidence="2" id="KW-1185">Reference proteome</keyword>
<protein>
    <submittedName>
        <fullName evidence="3">Conserved secreted protein</fullName>
    </submittedName>
</protein>
<evidence type="ECO:0000313" key="3">
    <source>
        <dbReference type="WBParaSite" id="L893_g17465.t1"/>
    </source>
</evidence>
<feature type="signal peptide" evidence="1">
    <location>
        <begin position="1"/>
        <end position="17"/>
    </location>
</feature>
<dbReference type="WBParaSite" id="L893_g17465.t1">
    <property type="protein sequence ID" value="L893_g17465.t1"/>
    <property type="gene ID" value="L893_g17465"/>
</dbReference>
<sequence length="128" mass="14417">MLRHIFCVVLLVASTVAVSPTVAPKDLSVPQRDSEPITYGSLCTKLSVPNIIRVALDYYSDDLDMAARYIMDHLQYDGEFVVHAHSLSGFDQGKQWQSVTNGDIFTGRSGHGCYFHDNRFYVLIVKYL</sequence>
<dbReference type="Proteomes" id="UP000095287">
    <property type="component" value="Unplaced"/>
</dbReference>
<evidence type="ECO:0000313" key="2">
    <source>
        <dbReference type="Proteomes" id="UP000095287"/>
    </source>
</evidence>
<evidence type="ECO:0000256" key="1">
    <source>
        <dbReference type="SAM" id="SignalP"/>
    </source>
</evidence>
<accession>A0A1I7YL66</accession>
<organism evidence="2 3">
    <name type="scientific">Steinernema glaseri</name>
    <dbReference type="NCBI Taxonomy" id="37863"/>
    <lineage>
        <taxon>Eukaryota</taxon>
        <taxon>Metazoa</taxon>
        <taxon>Ecdysozoa</taxon>
        <taxon>Nematoda</taxon>
        <taxon>Chromadorea</taxon>
        <taxon>Rhabditida</taxon>
        <taxon>Tylenchina</taxon>
        <taxon>Panagrolaimomorpha</taxon>
        <taxon>Strongyloidoidea</taxon>
        <taxon>Steinernematidae</taxon>
        <taxon>Steinernema</taxon>
    </lineage>
</organism>
<name>A0A1I7YL66_9BILA</name>
<keyword evidence="1" id="KW-0732">Signal</keyword>
<proteinExistence type="predicted"/>
<feature type="chain" id="PRO_5009312288" evidence="1">
    <location>
        <begin position="18"/>
        <end position="128"/>
    </location>
</feature>
<dbReference type="AlphaFoldDB" id="A0A1I7YL66"/>
<reference evidence="3" key="1">
    <citation type="submission" date="2016-11" db="UniProtKB">
        <authorList>
            <consortium name="WormBaseParasite"/>
        </authorList>
    </citation>
    <scope>IDENTIFICATION</scope>
</reference>